<dbReference type="Pfam" id="PF08238">
    <property type="entry name" value="Sel1"/>
    <property type="match status" value="4"/>
</dbReference>
<dbReference type="STRING" id="1314771.A0A197JEN8"/>
<organism evidence="3 4">
    <name type="scientific">Linnemannia elongata AG-77</name>
    <dbReference type="NCBI Taxonomy" id="1314771"/>
    <lineage>
        <taxon>Eukaryota</taxon>
        <taxon>Fungi</taxon>
        <taxon>Fungi incertae sedis</taxon>
        <taxon>Mucoromycota</taxon>
        <taxon>Mortierellomycotina</taxon>
        <taxon>Mortierellomycetes</taxon>
        <taxon>Mortierellales</taxon>
        <taxon>Mortierellaceae</taxon>
        <taxon>Linnemannia</taxon>
    </lineage>
</organism>
<evidence type="ECO:0000256" key="2">
    <source>
        <dbReference type="SAM" id="MobiDB-lite"/>
    </source>
</evidence>
<dbReference type="SUPFAM" id="SSF81901">
    <property type="entry name" value="HCP-like"/>
    <property type="match status" value="1"/>
</dbReference>
<dbReference type="AlphaFoldDB" id="A0A197JEN8"/>
<evidence type="ECO:0000313" key="4">
    <source>
        <dbReference type="Proteomes" id="UP000078512"/>
    </source>
</evidence>
<dbReference type="PANTHER" id="PTHR11102">
    <property type="entry name" value="SEL-1-LIKE PROTEIN"/>
    <property type="match status" value="1"/>
</dbReference>
<sequence length="255" mass="27667">MLFSRRKSIQSHDESSGGSTGEPSSVGHGVRVKVSLEAQPIADADSGIIMDDTVTSAEAPPEKENPTMMSPPSPPTITDITQAVANTTLDEDDRAPDQGIDQENFTLMQSDNAVEEGDVDGWGDLYKANIYASGDGVPKDMKVAFEWILKSAEKGNLYAQKFVGNWYYSGVDVSQDYGKAMQWLINPANQGIASAQYTVGSMLYRGQGAPQGYAEALQWFLKAADNELEVAMSDVRLMYCNGTGVDPDYEQGRIL</sequence>
<gene>
    <name evidence="3" type="ORF">K457DRAFT_24926</name>
</gene>
<dbReference type="SMART" id="SM00671">
    <property type="entry name" value="SEL1"/>
    <property type="match status" value="3"/>
</dbReference>
<evidence type="ECO:0000256" key="1">
    <source>
        <dbReference type="ARBA" id="ARBA00038101"/>
    </source>
</evidence>
<dbReference type="InterPro" id="IPR006597">
    <property type="entry name" value="Sel1-like"/>
</dbReference>
<feature type="region of interest" description="Disordered" evidence="2">
    <location>
        <begin position="1"/>
        <end position="31"/>
    </location>
</feature>
<keyword evidence="4" id="KW-1185">Reference proteome</keyword>
<dbReference type="PANTHER" id="PTHR11102:SF160">
    <property type="entry name" value="ERAD-ASSOCIATED E3 UBIQUITIN-PROTEIN LIGASE COMPONENT HRD3"/>
    <property type="match status" value="1"/>
</dbReference>
<feature type="region of interest" description="Disordered" evidence="2">
    <location>
        <begin position="43"/>
        <end position="74"/>
    </location>
</feature>
<dbReference type="Gene3D" id="1.25.40.10">
    <property type="entry name" value="Tetratricopeptide repeat domain"/>
    <property type="match status" value="1"/>
</dbReference>
<accession>A0A197JEN8</accession>
<proteinExistence type="inferred from homology"/>
<comment type="similarity">
    <text evidence="1">Belongs to the sel-1 family.</text>
</comment>
<dbReference type="Proteomes" id="UP000078512">
    <property type="component" value="Unassembled WGS sequence"/>
</dbReference>
<reference evidence="3 4" key="1">
    <citation type="submission" date="2016-05" db="EMBL/GenBank/DDBJ databases">
        <title>Genome sequencing reveals origins of a unique bacterial endosymbiosis in the earliest lineages of terrestrial Fungi.</title>
        <authorList>
            <consortium name="DOE Joint Genome Institute"/>
            <person name="Uehling J."/>
            <person name="Gryganskyi A."/>
            <person name="Hameed K."/>
            <person name="Tschaplinski T."/>
            <person name="Misztal P."/>
            <person name="Wu S."/>
            <person name="Desiro A."/>
            <person name="Vande Pol N."/>
            <person name="Du Z.-Y."/>
            <person name="Zienkiewicz A."/>
            <person name="Zienkiewicz K."/>
            <person name="Morin E."/>
            <person name="Tisserant E."/>
            <person name="Splivallo R."/>
            <person name="Hainaut M."/>
            <person name="Henrissat B."/>
            <person name="Ohm R."/>
            <person name="Kuo A."/>
            <person name="Yan J."/>
            <person name="Lipzen A."/>
            <person name="Nolan M."/>
            <person name="Labutti K."/>
            <person name="Barry K."/>
            <person name="Goldstein A."/>
            <person name="Labbe J."/>
            <person name="Schadt C."/>
            <person name="Tuskan G."/>
            <person name="Grigoriev I."/>
            <person name="Martin F."/>
            <person name="Vilgalys R."/>
            <person name="Bonito G."/>
        </authorList>
    </citation>
    <scope>NUCLEOTIDE SEQUENCE [LARGE SCALE GENOMIC DNA]</scope>
    <source>
        <strain evidence="3 4">AG-77</strain>
    </source>
</reference>
<evidence type="ECO:0000313" key="3">
    <source>
        <dbReference type="EMBL" id="OAQ23612.1"/>
    </source>
</evidence>
<dbReference type="InterPro" id="IPR011990">
    <property type="entry name" value="TPR-like_helical_dom_sf"/>
</dbReference>
<name>A0A197JEN8_9FUNG</name>
<protein>
    <submittedName>
        <fullName evidence="3">HCP-like protein</fullName>
    </submittedName>
</protein>
<dbReference type="EMBL" id="KV442114">
    <property type="protein sequence ID" value="OAQ23612.1"/>
    <property type="molecule type" value="Genomic_DNA"/>
</dbReference>
<dbReference type="OrthoDB" id="2384430at2759"/>
<dbReference type="InterPro" id="IPR050767">
    <property type="entry name" value="Sel1_AlgK"/>
</dbReference>